<evidence type="ECO:0000313" key="4">
    <source>
        <dbReference type="EMBL" id="CCA16155.1"/>
    </source>
</evidence>
<dbReference type="PANTHER" id="PTHR44329">
    <property type="entry name" value="SERINE/THREONINE-PROTEIN KINASE TNNI3K-RELATED"/>
    <property type="match status" value="1"/>
</dbReference>
<dbReference type="InterPro" id="IPR000719">
    <property type="entry name" value="Prot_kinase_dom"/>
</dbReference>
<feature type="transmembrane region" description="Helical" evidence="1">
    <location>
        <begin position="278"/>
        <end position="297"/>
    </location>
</feature>
<dbReference type="AlphaFoldDB" id="F0W4W6"/>
<dbReference type="Gene3D" id="3.30.200.20">
    <property type="entry name" value="Phosphorylase Kinase, domain 1"/>
    <property type="match status" value="1"/>
</dbReference>
<dbReference type="InterPro" id="IPR011009">
    <property type="entry name" value="Kinase-like_dom_sf"/>
</dbReference>
<dbReference type="SMART" id="SM00220">
    <property type="entry name" value="S_TKc"/>
    <property type="match status" value="1"/>
</dbReference>
<keyword evidence="4" id="KW-0418">Kinase</keyword>
<gene>
    <name evidence="4" type="primary">AlNc14C19G1937</name>
    <name evidence="4" type="ORF">ALNC14_022980</name>
</gene>
<evidence type="ECO:0000259" key="3">
    <source>
        <dbReference type="PROSITE" id="PS50011"/>
    </source>
</evidence>
<sequence length="707" mass="79446">MNVLRLYCNLFCYYFACFGVATIHAVQPTSQFHSKNFLHNVSISKRFETLQDEGFQSARIDVGVALPGEFEKSLGENHVDWQTLDGLAQQRILWNHGYVFDVNKKLTTVYTRCAVGGSGIEMDQLVLELQVQQRNGCARAYDECGVLSQSSLCDHHTIESTVQCAIDWTGGLPTTSSDITFLALEARNRDIPLPIVHRLSTQLASIHMSSLSDATSGCSGRRFAIPCKLLSIAEKENNSGRIWCRPTIGYDIADHLSIINKHSDILSTADTMQFSVRVWVLIALLTIISLLLCILNWQRFIYLTYVRDFSRGTIVRYNSAIESAYTPISWWKRLSRNPLEPKEKEDSRYFHMHIELKSNSNNLPITYSFQKNSASADLRPDSIAYCDVITTSAIMLSFTADPLIQKKRIPFVDISFSSIICQGASGEICKGCLYANGINAEAVALKRLIASKRGDPREIERFAMEIQLTASLCHPNIVRYIGVAWNTFQQLVMVLELKKGGDLLQTLQNSGKKFTWNKEKLQIGIGIIRAILYLHSLARPVIHRDIKSKNILVDATTLEPALCDFGLSCSIDMLEFLSTDPAGTILWTAPEIIKAQEYSRMADIYSFGIVLTELDTCRIPFNETTRQQGSGGCQGQLQAIRIAHLVVEAHIKPKMSEDCPQFVRFLVEQCLHHDPELRPTAKIILDTLLQIDQDQQSVTCTSVSKNR</sequence>
<feature type="signal peptide" evidence="2">
    <location>
        <begin position="1"/>
        <end position="25"/>
    </location>
</feature>
<dbReference type="PROSITE" id="PS00108">
    <property type="entry name" value="PROTEIN_KINASE_ST"/>
    <property type="match status" value="1"/>
</dbReference>
<dbReference type="PANTHER" id="PTHR44329:SF214">
    <property type="entry name" value="PROTEIN KINASE DOMAIN-CONTAINING PROTEIN"/>
    <property type="match status" value="1"/>
</dbReference>
<protein>
    <submittedName>
        <fullName evidence="4">Protein kinase putative</fullName>
    </submittedName>
</protein>
<accession>F0W4W6</accession>
<keyword evidence="2" id="KW-0732">Signal</keyword>
<dbReference type="GO" id="GO:0005524">
    <property type="term" value="F:ATP binding"/>
    <property type="evidence" value="ECO:0007669"/>
    <property type="project" value="InterPro"/>
</dbReference>
<reference evidence="4" key="1">
    <citation type="journal article" date="2011" name="PLoS Biol.">
        <title>Gene gain and loss during evolution of obligate parasitism in the white rust pathogen of Arabidopsis thaliana.</title>
        <authorList>
            <person name="Kemen E."/>
            <person name="Gardiner A."/>
            <person name="Schultz-Larsen T."/>
            <person name="Kemen A.C."/>
            <person name="Balmuth A.L."/>
            <person name="Robert-Seilaniantz A."/>
            <person name="Bailey K."/>
            <person name="Holub E."/>
            <person name="Studholme D.J."/>
            <person name="Maclean D."/>
            <person name="Jones J.D."/>
        </authorList>
    </citation>
    <scope>NUCLEOTIDE SEQUENCE</scope>
</reference>
<dbReference type="Pfam" id="PF00069">
    <property type="entry name" value="Pkinase"/>
    <property type="match status" value="1"/>
</dbReference>
<name>F0W4W6_9STRA</name>
<feature type="chain" id="PRO_5003259143" evidence="2">
    <location>
        <begin position="26"/>
        <end position="707"/>
    </location>
</feature>
<reference evidence="4" key="2">
    <citation type="submission" date="2011-02" db="EMBL/GenBank/DDBJ databases">
        <authorList>
            <person name="MacLean D."/>
        </authorList>
    </citation>
    <scope>NUCLEOTIDE SEQUENCE</scope>
</reference>
<dbReference type="Gene3D" id="1.10.510.10">
    <property type="entry name" value="Transferase(Phosphotransferase) domain 1"/>
    <property type="match status" value="1"/>
</dbReference>
<dbReference type="GO" id="GO:0004674">
    <property type="term" value="F:protein serine/threonine kinase activity"/>
    <property type="evidence" value="ECO:0007669"/>
    <property type="project" value="TreeGrafter"/>
</dbReference>
<dbReference type="SUPFAM" id="SSF56112">
    <property type="entry name" value="Protein kinase-like (PK-like)"/>
    <property type="match status" value="1"/>
</dbReference>
<dbReference type="PROSITE" id="PS50011">
    <property type="entry name" value="PROTEIN_KINASE_DOM"/>
    <property type="match status" value="1"/>
</dbReference>
<keyword evidence="1" id="KW-0472">Membrane</keyword>
<keyword evidence="1" id="KW-1133">Transmembrane helix</keyword>
<proteinExistence type="predicted"/>
<keyword evidence="4" id="KW-0808">Transferase</keyword>
<dbReference type="HOGENOM" id="CLU_000288_63_45_1"/>
<evidence type="ECO:0000256" key="1">
    <source>
        <dbReference type="SAM" id="Phobius"/>
    </source>
</evidence>
<dbReference type="InterPro" id="IPR051681">
    <property type="entry name" value="Ser/Thr_Kinases-Pseudokinases"/>
</dbReference>
<organism evidence="4">
    <name type="scientific">Albugo laibachii Nc14</name>
    <dbReference type="NCBI Taxonomy" id="890382"/>
    <lineage>
        <taxon>Eukaryota</taxon>
        <taxon>Sar</taxon>
        <taxon>Stramenopiles</taxon>
        <taxon>Oomycota</taxon>
        <taxon>Peronosporomycetes</taxon>
        <taxon>Albuginales</taxon>
        <taxon>Albuginaceae</taxon>
        <taxon>Albugo</taxon>
    </lineage>
</organism>
<feature type="domain" description="Protein kinase" evidence="3">
    <location>
        <begin position="414"/>
        <end position="689"/>
    </location>
</feature>
<dbReference type="InterPro" id="IPR008271">
    <property type="entry name" value="Ser/Thr_kinase_AS"/>
</dbReference>
<dbReference type="EMBL" id="FR824064">
    <property type="protein sequence ID" value="CCA16155.1"/>
    <property type="molecule type" value="Genomic_DNA"/>
</dbReference>
<evidence type="ECO:0000256" key="2">
    <source>
        <dbReference type="SAM" id="SignalP"/>
    </source>
</evidence>
<keyword evidence="1" id="KW-0812">Transmembrane</keyword>